<name>A0ACC0ZI44_9ROSI</name>
<gene>
    <name evidence="1" type="ORF">Pint_01816</name>
</gene>
<evidence type="ECO:0000313" key="1">
    <source>
        <dbReference type="EMBL" id="KAJ0052704.1"/>
    </source>
</evidence>
<comment type="caution">
    <text evidence="1">The sequence shown here is derived from an EMBL/GenBank/DDBJ whole genome shotgun (WGS) entry which is preliminary data.</text>
</comment>
<keyword evidence="2" id="KW-1185">Reference proteome</keyword>
<proteinExistence type="predicted"/>
<protein>
    <submittedName>
        <fullName evidence="1">Uncharacterized protein</fullName>
    </submittedName>
</protein>
<reference evidence="2" key="1">
    <citation type="journal article" date="2023" name="G3 (Bethesda)">
        <title>Genome assembly and association tests identify interacting loci associated with vigor, precocity, and sex in interspecific pistachio rootstocks.</title>
        <authorList>
            <person name="Palmer W."/>
            <person name="Jacygrad E."/>
            <person name="Sagayaradj S."/>
            <person name="Cavanaugh K."/>
            <person name="Han R."/>
            <person name="Bertier L."/>
            <person name="Beede B."/>
            <person name="Kafkas S."/>
            <person name="Golino D."/>
            <person name="Preece J."/>
            <person name="Michelmore R."/>
        </authorList>
    </citation>
    <scope>NUCLEOTIDE SEQUENCE [LARGE SCALE GENOMIC DNA]</scope>
</reference>
<organism evidence="1 2">
    <name type="scientific">Pistacia integerrima</name>
    <dbReference type="NCBI Taxonomy" id="434235"/>
    <lineage>
        <taxon>Eukaryota</taxon>
        <taxon>Viridiplantae</taxon>
        <taxon>Streptophyta</taxon>
        <taxon>Embryophyta</taxon>
        <taxon>Tracheophyta</taxon>
        <taxon>Spermatophyta</taxon>
        <taxon>Magnoliopsida</taxon>
        <taxon>eudicotyledons</taxon>
        <taxon>Gunneridae</taxon>
        <taxon>Pentapetalae</taxon>
        <taxon>rosids</taxon>
        <taxon>malvids</taxon>
        <taxon>Sapindales</taxon>
        <taxon>Anacardiaceae</taxon>
        <taxon>Pistacia</taxon>
    </lineage>
</organism>
<accession>A0ACC0ZI44</accession>
<evidence type="ECO:0000313" key="2">
    <source>
        <dbReference type="Proteomes" id="UP001163603"/>
    </source>
</evidence>
<dbReference type="Proteomes" id="UP001163603">
    <property type="component" value="Chromosome 1"/>
</dbReference>
<dbReference type="EMBL" id="CM047736">
    <property type="protein sequence ID" value="KAJ0052704.1"/>
    <property type="molecule type" value="Genomic_DNA"/>
</dbReference>
<sequence>MLANTYLISSNFTSLPHTTPKLKPSLQTHNFNSISFSLPKTNTTSRFPLFLKPHNLKASVFPFHKRVLLQRCHSILDSKNLDEEENPVLDDKKSSVLESKVNVQEGRDWTTSILLFVLWGGLMYYVFNLSPNQTPSRDIYFLKKLLNLKGDDGFAMNEVLVSLWYIMGLWPLVYSMLLLPTGRSSKSNIPVWPFLILSCFGGAYALLPYFVLWNPPPPPVEETELSRWPLNFLESKLTAGISFLAGLGLIIYAGLASGDVWTEFVQYFRESKFIHLTCIDFTLLSTFSPFWVYNDMTARKWYDKGSWLLPVSLVPFLGPALYLFLRPSLSEMPVSLGKASSEQE</sequence>